<dbReference type="AlphaFoldDB" id="A0A0C3IDW1"/>
<evidence type="ECO:0000313" key="2">
    <source>
        <dbReference type="EMBL" id="KIN12547.1"/>
    </source>
</evidence>
<keyword evidence="1" id="KW-1133">Transmembrane helix</keyword>
<feature type="transmembrane region" description="Helical" evidence="1">
    <location>
        <begin position="103"/>
        <end position="121"/>
    </location>
</feature>
<dbReference type="EMBL" id="JXOK01000004">
    <property type="protein sequence ID" value="KIN12547.1"/>
    <property type="molecule type" value="Genomic_DNA"/>
</dbReference>
<gene>
    <name evidence="2" type="ORF">SU60_01890</name>
</gene>
<evidence type="ECO:0008006" key="4">
    <source>
        <dbReference type="Google" id="ProtNLM"/>
    </source>
</evidence>
<proteinExistence type="predicted"/>
<evidence type="ECO:0000256" key="1">
    <source>
        <dbReference type="SAM" id="Phobius"/>
    </source>
</evidence>
<feature type="transmembrane region" description="Helical" evidence="1">
    <location>
        <begin position="128"/>
        <end position="150"/>
    </location>
</feature>
<comment type="caution">
    <text evidence="2">The sequence shown here is derived from an EMBL/GenBank/DDBJ whole genome shotgun (WGS) entry which is preliminary data.</text>
</comment>
<dbReference type="RefSeq" id="WP_041154055.1">
    <property type="nucleotide sequence ID" value="NZ_CBCRVP010000011.1"/>
</dbReference>
<keyword evidence="1" id="KW-0812">Transmembrane</keyword>
<protein>
    <recommendedName>
        <fullName evidence="4">CAAX protease</fullName>
    </recommendedName>
</protein>
<keyword evidence="1" id="KW-0472">Membrane</keyword>
<evidence type="ECO:0000313" key="3">
    <source>
        <dbReference type="Proteomes" id="UP000031977"/>
    </source>
</evidence>
<feature type="transmembrane region" description="Helical" evidence="1">
    <location>
        <begin position="48"/>
        <end position="72"/>
    </location>
</feature>
<sequence length="151" mass="17705">MKKIFFNRWYLFELLMVSIFTFVLVVFVQILINWFLGLESESASGNNIQFLHFVILAPIVESIISFFVLLIFGLFFKKIVASILLGFLWGGLHSTLLDGIYSYVFFAVAFVAFFIYSMLYFKYKEYGNVNAVFSMILPHSFHNFYVFLFIL</sequence>
<name>A0A0C3IDW1_9VIBR</name>
<feature type="transmembrane region" description="Helical" evidence="1">
    <location>
        <begin position="12"/>
        <end position="36"/>
    </location>
</feature>
<organism evidence="2 3">
    <name type="scientific">Vibrio mytili</name>
    <dbReference type="NCBI Taxonomy" id="50718"/>
    <lineage>
        <taxon>Bacteria</taxon>
        <taxon>Pseudomonadati</taxon>
        <taxon>Pseudomonadota</taxon>
        <taxon>Gammaproteobacteria</taxon>
        <taxon>Vibrionales</taxon>
        <taxon>Vibrionaceae</taxon>
        <taxon>Vibrio</taxon>
    </lineage>
</organism>
<dbReference type="Proteomes" id="UP000031977">
    <property type="component" value="Unassembled WGS sequence"/>
</dbReference>
<keyword evidence="3" id="KW-1185">Reference proteome</keyword>
<accession>A0A0C3IDW1</accession>
<reference evidence="2 3" key="1">
    <citation type="submission" date="2015-01" db="EMBL/GenBank/DDBJ databases">
        <title>Draft genome of Vibrio mytili type strain CAIM 528.</title>
        <authorList>
            <person name="Gonzalez-Castillo A."/>
            <person name="Gomez-Gil B."/>
            <person name="Enciso-Ibarra J."/>
        </authorList>
    </citation>
    <scope>NUCLEOTIDE SEQUENCE [LARGE SCALE GENOMIC DNA]</scope>
    <source>
        <strain evidence="2 3">CAIM 528</strain>
    </source>
</reference>